<dbReference type="PANTHER" id="PTHR30346:SF28">
    <property type="entry name" value="HTH-TYPE TRANSCRIPTIONAL REGULATOR CYNR"/>
    <property type="match status" value="1"/>
</dbReference>
<evidence type="ECO:0000313" key="6">
    <source>
        <dbReference type="EMBL" id="GIG18142.1"/>
    </source>
</evidence>
<evidence type="ECO:0000256" key="4">
    <source>
        <dbReference type="ARBA" id="ARBA00023163"/>
    </source>
</evidence>
<comment type="similarity">
    <text evidence="1">Belongs to the LysR transcriptional regulatory family.</text>
</comment>
<evidence type="ECO:0000259" key="5">
    <source>
        <dbReference type="Pfam" id="PF03466"/>
    </source>
</evidence>
<dbReference type="EMBL" id="BONJ01000037">
    <property type="protein sequence ID" value="GIG18142.1"/>
    <property type="molecule type" value="Genomic_DNA"/>
</dbReference>
<dbReference type="Pfam" id="PF03466">
    <property type="entry name" value="LysR_substrate"/>
    <property type="match status" value="1"/>
</dbReference>
<keyword evidence="4" id="KW-0804">Transcription</keyword>
<dbReference type="InterPro" id="IPR005119">
    <property type="entry name" value="LysR_subst-bd"/>
</dbReference>
<feature type="domain" description="LysR substrate-binding" evidence="5">
    <location>
        <begin position="2"/>
        <end position="105"/>
    </location>
</feature>
<evidence type="ECO:0000256" key="1">
    <source>
        <dbReference type="ARBA" id="ARBA00009437"/>
    </source>
</evidence>
<protein>
    <recommendedName>
        <fullName evidence="5">LysR substrate-binding domain-containing protein</fullName>
    </recommendedName>
</protein>
<evidence type="ECO:0000256" key="3">
    <source>
        <dbReference type="ARBA" id="ARBA00023125"/>
    </source>
</evidence>
<gene>
    <name evidence="6" type="ORF">Cme02nite_64740</name>
</gene>
<reference evidence="6" key="1">
    <citation type="submission" date="2021-01" db="EMBL/GenBank/DDBJ databases">
        <title>Whole genome shotgun sequence of Catellatospora methionotrophica NBRC 14553.</title>
        <authorList>
            <person name="Komaki H."/>
            <person name="Tamura T."/>
        </authorList>
    </citation>
    <scope>NUCLEOTIDE SEQUENCE</scope>
    <source>
        <strain evidence="6">NBRC 14553</strain>
    </source>
</reference>
<dbReference type="AlphaFoldDB" id="A0A8J3LF28"/>
<dbReference type="GO" id="GO:0032993">
    <property type="term" value="C:protein-DNA complex"/>
    <property type="evidence" value="ECO:0007669"/>
    <property type="project" value="TreeGrafter"/>
</dbReference>
<dbReference type="SUPFAM" id="SSF53850">
    <property type="entry name" value="Periplasmic binding protein-like II"/>
    <property type="match status" value="1"/>
</dbReference>
<dbReference type="GO" id="GO:0003677">
    <property type="term" value="F:DNA binding"/>
    <property type="evidence" value="ECO:0007669"/>
    <property type="project" value="UniProtKB-KW"/>
</dbReference>
<accession>A0A8J3LF28</accession>
<keyword evidence="3" id="KW-0238">DNA-binding</keyword>
<evidence type="ECO:0000256" key="2">
    <source>
        <dbReference type="ARBA" id="ARBA00023015"/>
    </source>
</evidence>
<keyword evidence="7" id="KW-1185">Reference proteome</keyword>
<keyword evidence="2" id="KW-0805">Transcription regulation</keyword>
<name>A0A8J3LF28_9ACTN</name>
<dbReference type="Gene3D" id="3.40.190.290">
    <property type="match status" value="1"/>
</dbReference>
<evidence type="ECO:0000313" key="7">
    <source>
        <dbReference type="Proteomes" id="UP000660339"/>
    </source>
</evidence>
<proteinExistence type="inferred from homology"/>
<organism evidence="6 7">
    <name type="scientific">Catellatospora methionotrophica</name>
    <dbReference type="NCBI Taxonomy" id="121620"/>
    <lineage>
        <taxon>Bacteria</taxon>
        <taxon>Bacillati</taxon>
        <taxon>Actinomycetota</taxon>
        <taxon>Actinomycetes</taxon>
        <taxon>Micromonosporales</taxon>
        <taxon>Micromonosporaceae</taxon>
        <taxon>Catellatospora</taxon>
    </lineage>
</organism>
<comment type="caution">
    <text evidence="6">The sequence shown here is derived from an EMBL/GenBank/DDBJ whole genome shotgun (WGS) entry which is preliminary data.</text>
</comment>
<dbReference type="PANTHER" id="PTHR30346">
    <property type="entry name" value="TRANSCRIPTIONAL DUAL REGULATOR HCAR-RELATED"/>
    <property type="match status" value="1"/>
</dbReference>
<dbReference type="GO" id="GO:0003700">
    <property type="term" value="F:DNA-binding transcription factor activity"/>
    <property type="evidence" value="ECO:0007669"/>
    <property type="project" value="TreeGrafter"/>
</dbReference>
<sequence length="121" mass="13382">MELAELIDEPFIDFPPGWGMRWAVDHAFRAAGLRRRITVQMNDLSTILDLVRLGLGVAFVPTSLATDSADLRFLRVRNDAPTYEIALAAAERPLGAVARRFLQTALPNGHHLAPRADHDLA</sequence>
<dbReference type="Proteomes" id="UP000660339">
    <property type="component" value="Unassembled WGS sequence"/>
</dbReference>